<evidence type="ECO:0000256" key="4">
    <source>
        <dbReference type="ARBA" id="ARBA00022527"/>
    </source>
</evidence>
<accession>A0A904A3W9</accession>
<evidence type="ECO:0000256" key="8">
    <source>
        <dbReference type="ARBA" id="ARBA00022741"/>
    </source>
</evidence>
<feature type="compositionally biased region" description="Low complexity" evidence="15">
    <location>
        <begin position="633"/>
        <end position="652"/>
    </location>
</feature>
<comment type="similarity">
    <text evidence="2">Belongs to the protein kinase superfamily. CAMK Ser/Thr protein kinase family. SNF1 subfamily.</text>
</comment>
<dbReference type="PANTHER" id="PTHR24346">
    <property type="entry name" value="MAP/MICROTUBULE AFFINITY-REGULATING KINASE"/>
    <property type="match status" value="1"/>
</dbReference>
<dbReference type="FunFam" id="1.10.510.10:FF:000156">
    <property type="entry name" value="Serine/threonine-protein kinase SIK3 homolog"/>
    <property type="match status" value="1"/>
</dbReference>
<feature type="region of interest" description="Disordered" evidence="15">
    <location>
        <begin position="601"/>
        <end position="673"/>
    </location>
</feature>
<evidence type="ECO:0000256" key="11">
    <source>
        <dbReference type="ARBA" id="ARBA00022842"/>
    </source>
</evidence>
<dbReference type="Pfam" id="PF23312">
    <property type="entry name" value="UBA_SIK3"/>
    <property type="match status" value="1"/>
</dbReference>
<evidence type="ECO:0000256" key="13">
    <source>
        <dbReference type="ARBA" id="ARBA00048679"/>
    </source>
</evidence>
<keyword evidence="19" id="KW-1185">Reference proteome</keyword>
<evidence type="ECO:0000313" key="18">
    <source>
        <dbReference type="EnsemblMetazoa" id="AQUA017502-PA"/>
    </source>
</evidence>
<dbReference type="InterPro" id="IPR008271">
    <property type="entry name" value="Ser/Thr_kinase_AS"/>
</dbReference>
<keyword evidence="7" id="KW-0479">Metal-binding</keyword>
<keyword evidence="9" id="KW-0418">Kinase</keyword>
<dbReference type="FunFam" id="3.30.200.20:FF:000003">
    <property type="entry name" value="Non-specific serine/threonine protein kinase"/>
    <property type="match status" value="1"/>
</dbReference>
<dbReference type="PROSITE" id="PS00107">
    <property type="entry name" value="PROTEIN_KINASE_ATP"/>
    <property type="match status" value="1"/>
</dbReference>
<feature type="compositionally biased region" description="Basic residues" evidence="15">
    <location>
        <begin position="36"/>
        <end position="46"/>
    </location>
</feature>
<evidence type="ECO:0000256" key="6">
    <source>
        <dbReference type="ARBA" id="ARBA00022679"/>
    </source>
</evidence>
<dbReference type="GO" id="GO:0050321">
    <property type="term" value="F:tau-protein kinase activity"/>
    <property type="evidence" value="ECO:0007669"/>
    <property type="project" value="TreeGrafter"/>
</dbReference>
<feature type="region of interest" description="Disordered" evidence="15">
    <location>
        <begin position="801"/>
        <end position="853"/>
    </location>
</feature>
<sequence>MTESFPSALGGLGMAAIKQHQQQQQQQQQQPPQQQPHHHHHPHHHQQQQQQPGAMSIEKLVRVGYYELEKTIGKGNFAVVKLASNVITNSKVAIKIIDKTCLDEENLAKTFREISILKVLHHPHITRLYEVMESRNKIYLVTEHAAQGEIFDHLVANGRMREEEAARIFSQIVAAVDYCHRKGIVHRDLKAENVLLDTDMNVKLADFGFSNTFVEGQPLRTWCGSPPYAAPEVFQGVEYDGPKSDIWSLGVVLYVLVCGALPFDGTTLHDLRSVVVAGKFRIPFFMSQECEQLIRHMLVVEPERRYTLKQIAHHRWLAQYNSIPMLEAGDYGLGSAGGPVVRETENLDTVVMTHMLQLPGLTADMIAQSVHESRFDHIYAIYNLLVDKLRQKRKEKGRLQHHASLAYSRSRKTSITTGVVDRTEVIKNDSLERLSPLTSVGSTILNISSGLAGSEELEKYDQDTATTPTGGAPARQSDVGTALGSEQQQQHQHQQQQQQQQQYQHHLFPPPSCHGANGAGGGGGGNTRRHTVGPGDVAHEQVLVNPNVVPISFKIGPHEPPVPPTPNVPINIPSLQNQPIHNLTIKDQHLLKPPTVMGATSSFGRRASDGGANLQIYYPSSSTNFHDQHHSHQQQQQQPQSQQSQQQSQQQQGDGSLLGASGPTSALGPISGAVNNSTLMMDHVMMLQTPNSEGTDDSNDEIQRYMHGRGCTKRHTVGCTDDLSAGNASPMEPPQAHSPAPSAGGTSSTGAGGGGRTRRTGLLTVMERPPVISPDLIREVEARMNRDYLPPSLLPPVCSQASSAMAKHHGPLDAMGGPHGPQSHPPPMVCPPAVPTPPPAHQQPLQQPQQQQQQQQQQAVVVVQSQLCNRRYATRTCKLPTVQEIGRYSPVRRASEGSRITSQFQGPFQECQQLQKGLHAAALAASQQQRSNNLLITPSPPLADNSVSLPGSPMHCKAFVDERSSAGAATGTLPDITVPHDVLLSLVPGLEKLVQENRLQIDTANSILHTRTMPYEVGHQLGLVRGGGSPAGAGGGGTLLLDAGMNMLQLQHSQSVSPLNATLRHHGGGGAGVGAGYGGAGGRPTGFPMLGGGMQPSYIAGGGGGAAFGNPYAFQNLMAAPGGAMSTVNASSTGMCHLSGLEYPGSNSNSGCPSPVYYASGCSSPILPGPPASIVSGCSGNMSGSGSGGGTGSASAGGGGAASPMHQITRGISTLNTGGGGGSATGSTTMAGGSITRGTSSAVTSAFPPSVACNEPLDLSMDIVNSVEIDFSGRIVGGCYSGATTPVNYFDPKNYGLLPPPPPQTMRICATPPTSPNNLCIIQEEHLTAAGTTTAGGANTAFKSHSANGSPEDLSFQHTHPQICLTDVQGSEITLVALSDSSHGDSDDSLNCPTGGSSAATSGLGFSGLLITEPASDMPSITRGVGRKASLDTENNSTATASSNSAKLDTSDISESYVRRGSDKSLGFSDDSLSNDSNHSNLSPSQEPSAASSGFKSADSYSEQDGGRLSPDSLGEGGARSSDECYELPLPQECSSLDSARILEMVKRTLDSTMPPKGCVYGVTGSGGGHGSKSASGMDSNPLGDGGGGSSRSTAAGGEDRSSHGALGGADGGATGSARGGNGANSEARSNLSLEFSGGLQIELQVYEGRNSKDSNTSKGIKLRRISGDQYEYGKLCQQLITSLTV</sequence>
<evidence type="ECO:0000256" key="9">
    <source>
        <dbReference type="ARBA" id="ARBA00022777"/>
    </source>
</evidence>
<reference evidence="18" key="1">
    <citation type="submission" date="2022-10" db="UniProtKB">
        <authorList>
            <consortium name="EnsemblMetazoa"/>
        </authorList>
    </citation>
    <scope>IDENTIFICATION</scope>
    <source>
        <strain evidence="18">SANGQUA</strain>
    </source>
</reference>
<evidence type="ECO:0000256" key="1">
    <source>
        <dbReference type="ARBA" id="ARBA00001946"/>
    </source>
</evidence>
<dbReference type="InterPro" id="IPR011009">
    <property type="entry name" value="Kinase-like_dom_sf"/>
</dbReference>
<dbReference type="Proteomes" id="UP000076407">
    <property type="component" value="Unassembled WGS sequence"/>
</dbReference>
<feature type="domain" description="KA1" evidence="17">
    <location>
        <begin position="1633"/>
        <end position="1686"/>
    </location>
</feature>
<feature type="compositionally biased region" description="Low complexity" evidence="15">
    <location>
        <begin position="464"/>
        <end position="474"/>
    </location>
</feature>
<keyword evidence="10 14" id="KW-0067">ATP-binding</keyword>
<feature type="compositionally biased region" description="Low complexity" evidence="15">
    <location>
        <begin position="487"/>
        <end position="506"/>
    </location>
</feature>
<evidence type="ECO:0000256" key="14">
    <source>
        <dbReference type="PROSITE-ProRule" id="PRU10141"/>
    </source>
</evidence>
<evidence type="ECO:0000256" key="12">
    <source>
        <dbReference type="ARBA" id="ARBA00047899"/>
    </source>
</evidence>
<dbReference type="Gene3D" id="1.10.510.10">
    <property type="entry name" value="Transferase(Phosphotransferase) domain 1"/>
    <property type="match status" value="1"/>
</dbReference>
<feature type="compositionally biased region" description="Low complexity" evidence="15">
    <location>
        <begin position="738"/>
        <end position="749"/>
    </location>
</feature>
<feature type="region of interest" description="Disordered" evidence="15">
    <location>
        <begin position="461"/>
        <end position="533"/>
    </location>
</feature>
<evidence type="ECO:0000313" key="19">
    <source>
        <dbReference type="Proteomes" id="UP000076407"/>
    </source>
</evidence>
<evidence type="ECO:0000259" key="17">
    <source>
        <dbReference type="PROSITE" id="PS50032"/>
    </source>
</evidence>
<comment type="catalytic activity">
    <reaction evidence="13">
        <text>L-seryl-[protein] + ATP = O-phospho-L-seryl-[protein] + ADP + H(+)</text>
        <dbReference type="Rhea" id="RHEA:17989"/>
        <dbReference type="Rhea" id="RHEA-COMP:9863"/>
        <dbReference type="Rhea" id="RHEA-COMP:11604"/>
        <dbReference type="ChEBI" id="CHEBI:15378"/>
        <dbReference type="ChEBI" id="CHEBI:29999"/>
        <dbReference type="ChEBI" id="CHEBI:30616"/>
        <dbReference type="ChEBI" id="CHEBI:83421"/>
        <dbReference type="ChEBI" id="CHEBI:456216"/>
        <dbReference type="EC" id="2.7.11.1"/>
    </reaction>
</comment>
<dbReference type="GO" id="GO:0000226">
    <property type="term" value="P:microtubule cytoskeleton organization"/>
    <property type="evidence" value="ECO:0007669"/>
    <property type="project" value="TreeGrafter"/>
</dbReference>
<feature type="domain" description="Protein kinase" evidence="16">
    <location>
        <begin position="66"/>
        <end position="317"/>
    </location>
</feature>
<keyword evidence="11" id="KW-0460">Magnesium</keyword>
<dbReference type="InterPro" id="IPR017441">
    <property type="entry name" value="Protein_kinase_ATP_BS"/>
</dbReference>
<feature type="region of interest" description="Disordered" evidence="15">
    <location>
        <begin position="1185"/>
        <end position="1238"/>
    </location>
</feature>
<dbReference type="PROSITE" id="PS00108">
    <property type="entry name" value="PROTEIN_KINASE_ST"/>
    <property type="match status" value="1"/>
</dbReference>
<dbReference type="PROSITE" id="PS50032">
    <property type="entry name" value="KA1"/>
    <property type="match status" value="1"/>
</dbReference>
<dbReference type="GO" id="GO:0035556">
    <property type="term" value="P:intracellular signal transduction"/>
    <property type="evidence" value="ECO:0007669"/>
    <property type="project" value="TreeGrafter"/>
</dbReference>
<dbReference type="PROSITE" id="PS50011">
    <property type="entry name" value="PROTEIN_KINASE_DOM"/>
    <property type="match status" value="1"/>
</dbReference>
<evidence type="ECO:0000256" key="3">
    <source>
        <dbReference type="ARBA" id="ARBA00012513"/>
    </source>
</evidence>
<feature type="compositionally biased region" description="Pro residues" evidence="15">
    <location>
        <begin position="823"/>
        <end position="841"/>
    </location>
</feature>
<dbReference type="GO" id="GO:0046872">
    <property type="term" value="F:metal ion binding"/>
    <property type="evidence" value="ECO:0007669"/>
    <property type="project" value="UniProtKB-KW"/>
</dbReference>
<name>A0A904A3W9_ANOQN</name>
<feature type="compositionally biased region" description="Low complexity" evidence="15">
    <location>
        <begin position="1433"/>
        <end position="1446"/>
    </location>
</feature>
<dbReference type="SMART" id="SM00220">
    <property type="entry name" value="S_TKc"/>
    <property type="match status" value="1"/>
</dbReference>
<evidence type="ECO:0000256" key="2">
    <source>
        <dbReference type="ARBA" id="ARBA00006234"/>
    </source>
</evidence>
<feature type="region of interest" description="Disordered" evidence="15">
    <location>
        <begin position="1416"/>
        <end position="1524"/>
    </location>
</feature>
<evidence type="ECO:0000256" key="5">
    <source>
        <dbReference type="ARBA" id="ARBA00022553"/>
    </source>
</evidence>
<keyword evidence="6" id="KW-0808">Transferase</keyword>
<feature type="region of interest" description="Disordered" evidence="15">
    <location>
        <begin position="722"/>
        <end position="761"/>
    </location>
</feature>
<comment type="cofactor">
    <cofactor evidence="1">
        <name>Mg(2+)</name>
        <dbReference type="ChEBI" id="CHEBI:18420"/>
    </cofactor>
</comment>
<keyword evidence="4" id="KW-0723">Serine/threonine-protein kinase</keyword>
<protein>
    <recommendedName>
        <fullName evidence="3">non-specific serine/threonine protein kinase</fullName>
        <ecNumber evidence="3">2.7.11.1</ecNumber>
    </recommendedName>
</protein>
<evidence type="ECO:0000259" key="16">
    <source>
        <dbReference type="PROSITE" id="PS50011"/>
    </source>
</evidence>
<proteinExistence type="inferred from homology"/>
<dbReference type="GO" id="GO:0005737">
    <property type="term" value="C:cytoplasm"/>
    <property type="evidence" value="ECO:0007669"/>
    <property type="project" value="TreeGrafter"/>
</dbReference>
<dbReference type="Pfam" id="PF23311">
    <property type="entry name" value="DUF7084"/>
    <property type="match status" value="1"/>
</dbReference>
<feature type="compositionally biased region" description="Low complexity" evidence="15">
    <location>
        <begin position="19"/>
        <end position="32"/>
    </location>
</feature>
<feature type="compositionally biased region" description="Gly residues" evidence="15">
    <location>
        <begin position="1606"/>
        <end position="1623"/>
    </location>
</feature>
<keyword evidence="8 14" id="KW-0547">Nucleotide-binding</keyword>
<organism evidence="18 19">
    <name type="scientific">Anopheles quadriannulatus</name>
    <name type="common">Mosquito</name>
    <dbReference type="NCBI Taxonomy" id="34691"/>
    <lineage>
        <taxon>Eukaryota</taxon>
        <taxon>Metazoa</taxon>
        <taxon>Ecdysozoa</taxon>
        <taxon>Arthropoda</taxon>
        <taxon>Hexapoda</taxon>
        <taxon>Insecta</taxon>
        <taxon>Pterygota</taxon>
        <taxon>Neoptera</taxon>
        <taxon>Endopterygota</taxon>
        <taxon>Diptera</taxon>
        <taxon>Nematocera</taxon>
        <taxon>Culicoidea</taxon>
        <taxon>Culicidae</taxon>
        <taxon>Anophelinae</taxon>
        <taxon>Anopheles</taxon>
    </lineage>
</organism>
<feature type="compositionally biased region" description="Gly residues" evidence="15">
    <location>
        <begin position="517"/>
        <end position="526"/>
    </location>
</feature>
<dbReference type="InterPro" id="IPR055511">
    <property type="entry name" value="DUF7084"/>
</dbReference>
<feature type="compositionally biased region" description="Low complexity" evidence="15">
    <location>
        <begin position="1465"/>
        <end position="1485"/>
    </location>
</feature>
<feature type="region of interest" description="Disordered" evidence="15">
    <location>
        <begin position="1553"/>
        <end position="1630"/>
    </location>
</feature>
<dbReference type="Pfam" id="PF00069">
    <property type="entry name" value="Pkinase"/>
    <property type="match status" value="1"/>
</dbReference>
<keyword evidence="5" id="KW-0597">Phosphoprotein</keyword>
<dbReference type="GO" id="GO:0005524">
    <property type="term" value="F:ATP binding"/>
    <property type="evidence" value="ECO:0007669"/>
    <property type="project" value="UniProtKB-UniRule"/>
</dbReference>
<dbReference type="PANTHER" id="PTHR24346:SF42">
    <property type="entry name" value="SERINE_THREONINE-PROTEIN KINASE SIK3"/>
    <property type="match status" value="1"/>
</dbReference>
<feature type="compositionally biased region" description="Low complexity" evidence="15">
    <location>
        <begin position="1225"/>
        <end position="1236"/>
    </location>
</feature>
<dbReference type="InterPro" id="IPR057380">
    <property type="entry name" value="UBA_SIK1/2/3"/>
</dbReference>
<comment type="catalytic activity">
    <reaction evidence="12">
        <text>L-threonyl-[protein] + ATP = O-phospho-L-threonyl-[protein] + ADP + H(+)</text>
        <dbReference type="Rhea" id="RHEA:46608"/>
        <dbReference type="Rhea" id="RHEA-COMP:11060"/>
        <dbReference type="Rhea" id="RHEA-COMP:11605"/>
        <dbReference type="ChEBI" id="CHEBI:15378"/>
        <dbReference type="ChEBI" id="CHEBI:30013"/>
        <dbReference type="ChEBI" id="CHEBI:30616"/>
        <dbReference type="ChEBI" id="CHEBI:61977"/>
        <dbReference type="ChEBI" id="CHEBI:456216"/>
        <dbReference type="EC" id="2.7.11.1"/>
    </reaction>
</comment>
<dbReference type="EnsemblMetazoa" id="AQUA017502-RA">
    <property type="protein sequence ID" value="AQUA017502-PA"/>
    <property type="gene ID" value="AQUA017502"/>
</dbReference>
<dbReference type="InterPro" id="IPR001772">
    <property type="entry name" value="KA1_dom"/>
</dbReference>
<dbReference type="InterPro" id="IPR000719">
    <property type="entry name" value="Prot_kinase_dom"/>
</dbReference>
<feature type="binding site" evidence="14">
    <location>
        <position position="95"/>
    </location>
    <ligand>
        <name>ATP</name>
        <dbReference type="ChEBI" id="CHEBI:30616"/>
    </ligand>
</feature>
<dbReference type="CDD" id="cd14338">
    <property type="entry name" value="UBA_SIK"/>
    <property type="match status" value="1"/>
</dbReference>
<feature type="region of interest" description="Disordered" evidence="15">
    <location>
        <begin position="16"/>
        <end position="53"/>
    </location>
</feature>
<evidence type="ECO:0000256" key="10">
    <source>
        <dbReference type="ARBA" id="ARBA00022840"/>
    </source>
</evidence>
<dbReference type="EC" id="2.7.11.1" evidence="3"/>
<evidence type="ECO:0000256" key="7">
    <source>
        <dbReference type="ARBA" id="ARBA00022723"/>
    </source>
</evidence>
<evidence type="ECO:0000256" key="15">
    <source>
        <dbReference type="SAM" id="MobiDB-lite"/>
    </source>
</evidence>
<dbReference type="SUPFAM" id="SSF56112">
    <property type="entry name" value="Protein kinase-like (PK-like)"/>
    <property type="match status" value="1"/>
</dbReference>
<feature type="compositionally biased region" description="Gly residues" evidence="15">
    <location>
        <begin position="1185"/>
        <end position="1201"/>
    </location>
</feature>
<feature type="compositionally biased region" description="Polar residues" evidence="15">
    <location>
        <begin position="1486"/>
        <end position="1503"/>
    </location>
</feature>
<feature type="compositionally biased region" description="Low complexity" evidence="15">
    <location>
        <begin position="842"/>
        <end position="853"/>
    </location>
</feature>